<dbReference type="PROSITE" id="PS50113">
    <property type="entry name" value="PAC"/>
    <property type="match status" value="1"/>
</dbReference>
<dbReference type="PROSITE" id="PS50112">
    <property type="entry name" value="PAS"/>
    <property type="match status" value="1"/>
</dbReference>
<dbReference type="Gene3D" id="3.30.70.270">
    <property type="match status" value="1"/>
</dbReference>
<feature type="domain" description="PAS" evidence="4">
    <location>
        <begin position="341"/>
        <end position="387"/>
    </location>
</feature>
<dbReference type="SMART" id="SM00091">
    <property type="entry name" value="PAS"/>
    <property type="match status" value="1"/>
</dbReference>
<dbReference type="PROSITE" id="PS50883">
    <property type="entry name" value="EAL"/>
    <property type="match status" value="1"/>
</dbReference>
<keyword evidence="3" id="KW-0472">Membrane</keyword>
<evidence type="ECO:0000259" key="5">
    <source>
        <dbReference type="PROSITE" id="PS50113"/>
    </source>
</evidence>
<dbReference type="GO" id="GO:0003824">
    <property type="term" value="F:catalytic activity"/>
    <property type="evidence" value="ECO:0007669"/>
    <property type="project" value="UniProtKB-ARBA"/>
</dbReference>
<dbReference type="CDD" id="cd00130">
    <property type="entry name" value="PAS"/>
    <property type="match status" value="1"/>
</dbReference>
<keyword evidence="3" id="KW-0812">Transmembrane</keyword>
<dbReference type="PROSITE" id="PS50887">
    <property type="entry name" value="GGDEF"/>
    <property type="match status" value="1"/>
</dbReference>
<dbReference type="SUPFAM" id="SSF141868">
    <property type="entry name" value="EAL domain-like"/>
    <property type="match status" value="1"/>
</dbReference>
<dbReference type="Pfam" id="PF00563">
    <property type="entry name" value="EAL"/>
    <property type="match status" value="1"/>
</dbReference>
<feature type="transmembrane region" description="Helical" evidence="3">
    <location>
        <begin position="12"/>
        <end position="33"/>
    </location>
</feature>
<evidence type="ECO:0000256" key="3">
    <source>
        <dbReference type="SAM" id="Phobius"/>
    </source>
</evidence>
<protein>
    <recommendedName>
        <fullName evidence="10">Diguanylate cyclase</fullName>
    </recommendedName>
</protein>
<comment type="caution">
    <text evidence="8">The sequence shown here is derived from an EMBL/GenBank/DDBJ whole genome shotgun (WGS) entry which is preliminary data.</text>
</comment>
<evidence type="ECO:0008006" key="10">
    <source>
        <dbReference type="Google" id="ProtNLM"/>
    </source>
</evidence>
<keyword evidence="3" id="KW-1133">Transmembrane helix</keyword>
<organism evidence="8 9">
    <name type="scientific">Oceanospirillum linum</name>
    <dbReference type="NCBI Taxonomy" id="966"/>
    <lineage>
        <taxon>Bacteria</taxon>
        <taxon>Pseudomonadati</taxon>
        <taxon>Pseudomonadota</taxon>
        <taxon>Gammaproteobacteria</taxon>
        <taxon>Oceanospirillales</taxon>
        <taxon>Oceanospirillaceae</taxon>
        <taxon>Oceanospirillum</taxon>
    </lineage>
</organism>
<dbReference type="Gene3D" id="3.30.450.20">
    <property type="entry name" value="PAS domain"/>
    <property type="match status" value="1"/>
</dbReference>
<feature type="domain" description="GGDEF" evidence="7">
    <location>
        <begin position="498"/>
        <end position="631"/>
    </location>
</feature>
<feature type="domain" description="PAC" evidence="5">
    <location>
        <begin position="414"/>
        <end position="466"/>
    </location>
</feature>
<dbReference type="Pfam" id="PF00989">
    <property type="entry name" value="PAS"/>
    <property type="match status" value="1"/>
</dbReference>
<dbReference type="SMART" id="SM00267">
    <property type="entry name" value="GGDEF"/>
    <property type="match status" value="1"/>
</dbReference>
<gene>
    <name evidence="8" type="ORF">BTA35_0216340</name>
</gene>
<dbReference type="SUPFAM" id="SSF55785">
    <property type="entry name" value="PYP-like sensor domain (PAS domain)"/>
    <property type="match status" value="1"/>
</dbReference>
<dbReference type="SUPFAM" id="SSF55073">
    <property type="entry name" value="Nucleotide cyclase"/>
    <property type="match status" value="1"/>
</dbReference>
<dbReference type="CDD" id="cd01949">
    <property type="entry name" value="GGDEF"/>
    <property type="match status" value="1"/>
</dbReference>
<dbReference type="InterPro" id="IPR043128">
    <property type="entry name" value="Rev_trsase/Diguanyl_cyclase"/>
</dbReference>
<feature type="coiled-coil region" evidence="2">
    <location>
        <begin position="265"/>
        <end position="327"/>
    </location>
</feature>
<dbReference type="InterPro" id="IPR001633">
    <property type="entry name" value="EAL_dom"/>
</dbReference>
<evidence type="ECO:0000259" key="6">
    <source>
        <dbReference type="PROSITE" id="PS50883"/>
    </source>
</evidence>
<dbReference type="InterPro" id="IPR000160">
    <property type="entry name" value="GGDEF_dom"/>
</dbReference>
<name>A0A1T1H7W4_OCELI</name>
<evidence type="ECO:0000256" key="2">
    <source>
        <dbReference type="SAM" id="Coils"/>
    </source>
</evidence>
<keyword evidence="9" id="KW-1185">Reference proteome</keyword>
<dbReference type="InterPro" id="IPR000700">
    <property type="entry name" value="PAS-assoc_C"/>
</dbReference>
<sequence length="694" mass="79504">MFNRLSLRQKLIAVPVIGCFIVVIFIFAMLGLVNRQEETMRQIVTEDLSSIARNTSLLSDLSRNHVSFQELLARYQQQKDSFSLRNIGLSRIHVIYQIRDNLQLEFQVQRSTEIPRLSEALNALIEDLEGYAVSAEATLEHAADNHPATPHMLLLLNRSFANTHRQFITFLELMGKSINDDTTAELQALEEEVIVFTMAMSLVLFMLLVFSFRQTGEFSSSLHRMIKALNTLASGERRIGLRNRHFETKELQQMSEAIDCFQRSLVALDITQNKVEETNKQLRQEITFKENAESELNNALDALQLANDELENRVAERTQELAEINDSLQQEVDFRREAEKQLQLFKMAVHNTSEAVIITDSDACILEVNPAYCQITGYKRQEVLGKNPNITRSDRHNSEFYRQMWEQLRQHGEWSGEIWDRRKSGDVFPKWLSINAVNDGTSDHTYYVGVFMDISRIKQAEQELERLAYYDPLTGLPNRVLFDDRLEQEIRTCSSDHSGFGLLYIDLDRFKYVNDTLGHSVGDELLVEVGQRIKSCIREPDTVARMSGDEFTVIVRSVREAGDMEVVAAKIIEQVELPVQIAEREVFVGASIGISLYPEHASDSEQLKKHADMAMYKAKESGRGRYQVFNTEMTAVNLDRMALTGQLKQAISHKEFILHYQPIVSIADSSVSAVEALIRWQPEEGKIIPPRRLY</sequence>
<dbReference type="Gene3D" id="3.20.20.450">
    <property type="entry name" value="EAL domain"/>
    <property type="match status" value="1"/>
</dbReference>
<dbReference type="NCBIfam" id="TIGR00229">
    <property type="entry name" value="sensory_box"/>
    <property type="match status" value="1"/>
</dbReference>
<dbReference type="STRING" id="966.BTA35_0216340"/>
<evidence type="ECO:0000259" key="4">
    <source>
        <dbReference type="PROSITE" id="PS50112"/>
    </source>
</evidence>
<feature type="transmembrane region" description="Helical" evidence="3">
    <location>
        <begin position="193"/>
        <end position="212"/>
    </location>
</feature>
<dbReference type="NCBIfam" id="TIGR00254">
    <property type="entry name" value="GGDEF"/>
    <property type="match status" value="1"/>
</dbReference>
<dbReference type="AlphaFoldDB" id="A0A1T1H7W4"/>
<dbReference type="GO" id="GO:0006355">
    <property type="term" value="P:regulation of DNA-templated transcription"/>
    <property type="evidence" value="ECO:0007669"/>
    <property type="project" value="InterPro"/>
</dbReference>
<dbReference type="InterPro" id="IPR029787">
    <property type="entry name" value="Nucleotide_cyclase"/>
</dbReference>
<dbReference type="Pfam" id="PF00990">
    <property type="entry name" value="GGDEF"/>
    <property type="match status" value="1"/>
</dbReference>
<dbReference type="InterPro" id="IPR035965">
    <property type="entry name" value="PAS-like_dom_sf"/>
</dbReference>
<comment type="cofactor">
    <cofactor evidence="1">
        <name>Mg(2+)</name>
        <dbReference type="ChEBI" id="CHEBI:18420"/>
    </cofactor>
</comment>
<dbReference type="InterPro" id="IPR013767">
    <property type="entry name" value="PAS_fold"/>
</dbReference>
<dbReference type="EMBL" id="MTSD02000013">
    <property type="protein sequence ID" value="OOV85866.1"/>
    <property type="molecule type" value="Genomic_DNA"/>
</dbReference>
<dbReference type="FunFam" id="3.30.70.270:FF:000001">
    <property type="entry name" value="Diguanylate cyclase domain protein"/>
    <property type="match status" value="1"/>
</dbReference>
<evidence type="ECO:0000313" key="8">
    <source>
        <dbReference type="EMBL" id="OOV85866.1"/>
    </source>
</evidence>
<evidence type="ECO:0000313" key="9">
    <source>
        <dbReference type="Proteomes" id="UP000190064"/>
    </source>
</evidence>
<proteinExistence type="predicted"/>
<accession>A0A1T1H7W4</accession>
<dbReference type="PANTHER" id="PTHR44757:SF2">
    <property type="entry name" value="BIOFILM ARCHITECTURE MAINTENANCE PROTEIN MBAA"/>
    <property type="match status" value="1"/>
</dbReference>
<dbReference type="PANTHER" id="PTHR44757">
    <property type="entry name" value="DIGUANYLATE CYCLASE DGCP"/>
    <property type="match status" value="1"/>
</dbReference>
<feature type="domain" description="EAL" evidence="6">
    <location>
        <begin position="640"/>
        <end position="694"/>
    </location>
</feature>
<dbReference type="Proteomes" id="UP000190064">
    <property type="component" value="Unassembled WGS sequence"/>
</dbReference>
<evidence type="ECO:0000256" key="1">
    <source>
        <dbReference type="ARBA" id="ARBA00001946"/>
    </source>
</evidence>
<dbReference type="InterPro" id="IPR052155">
    <property type="entry name" value="Biofilm_reg_signaling"/>
</dbReference>
<dbReference type="InterPro" id="IPR000014">
    <property type="entry name" value="PAS"/>
</dbReference>
<reference evidence="8" key="1">
    <citation type="submission" date="2017-02" db="EMBL/GenBank/DDBJ databases">
        <title>Draft Genome Sequence of the Salt Water Bacterium Oceanospirillum linum ATCC 11336.</title>
        <authorList>
            <person name="Trachtenberg A.M."/>
            <person name="Carney J.G."/>
            <person name="Linnane J.D."/>
            <person name="Rheaume B.A."/>
            <person name="Pitts N.L."/>
            <person name="Mykles D.L."/>
            <person name="Maclea K.S."/>
        </authorList>
    </citation>
    <scope>NUCLEOTIDE SEQUENCE [LARGE SCALE GENOMIC DNA]</scope>
    <source>
        <strain evidence="8">ATCC 11336</strain>
    </source>
</reference>
<keyword evidence="2" id="KW-0175">Coiled coil</keyword>
<dbReference type="InterPro" id="IPR035919">
    <property type="entry name" value="EAL_sf"/>
</dbReference>
<evidence type="ECO:0000259" key="7">
    <source>
        <dbReference type="PROSITE" id="PS50887"/>
    </source>
</evidence>